<dbReference type="RefSeq" id="WP_154761383.1">
    <property type="nucleotide sequence ID" value="NZ_WMBA01000099.1"/>
</dbReference>
<dbReference type="SUPFAM" id="SSF46689">
    <property type="entry name" value="Homeodomain-like"/>
    <property type="match status" value="1"/>
</dbReference>
<dbReference type="GO" id="GO:0003700">
    <property type="term" value="F:DNA-binding transcription factor activity"/>
    <property type="evidence" value="ECO:0007669"/>
    <property type="project" value="TreeGrafter"/>
</dbReference>
<reference evidence="6 7" key="1">
    <citation type="submission" date="2019-11" db="EMBL/GenBank/DDBJ databases">
        <title>Draft genome of Amycolatopsis RM579.</title>
        <authorList>
            <person name="Duangmal K."/>
            <person name="Mingma R."/>
        </authorList>
    </citation>
    <scope>NUCLEOTIDE SEQUENCE [LARGE SCALE GENOMIC DNA]</scope>
    <source>
        <strain evidence="6 7">RM579</strain>
    </source>
</reference>
<evidence type="ECO:0000256" key="2">
    <source>
        <dbReference type="ARBA" id="ARBA00023125"/>
    </source>
</evidence>
<feature type="DNA-binding region" description="H-T-H motif" evidence="4">
    <location>
        <begin position="36"/>
        <end position="55"/>
    </location>
</feature>
<dbReference type="InterPro" id="IPR001647">
    <property type="entry name" value="HTH_TetR"/>
</dbReference>
<evidence type="ECO:0000313" key="7">
    <source>
        <dbReference type="Proteomes" id="UP000440096"/>
    </source>
</evidence>
<dbReference type="PROSITE" id="PS50977">
    <property type="entry name" value="HTH_TETR_2"/>
    <property type="match status" value="1"/>
</dbReference>
<dbReference type="EMBL" id="WMBA01000099">
    <property type="protein sequence ID" value="MTD59339.1"/>
    <property type="molecule type" value="Genomic_DNA"/>
</dbReference>
<accession>A0A6N7ZCD8</accession>
<name>A0A6N7ZCD8_9PSEU</name>
<dbReference type="GO" id="GO:0000976">
    <property type="term" value="F:transcription cis-regulatory region binding"/>
    <property type="evidence" value="ECO:0007669"/>
    <property type="project" value="TreeGrafter"/>
</dbReference>
<keyword evidence="3" id="KW-0804">Transcription</keyword>
<dbReference type="Pfam" id="PF00440">
    <property type="entry name" value="TetR_N"/>
    <property type="match status" value="1"/>
</dbReference>
<dbReference type="SUPFAM" id="SSF48498">
    <property type="entry name" value="Tetracyclin repressor-like, C-terminal domain"/>
    <property type="match status" value="1"/>
</dbReference>
<evidence type="ECO:0000256" key="4">
    <source>
        <dbReference type="PROSITE-ProRule" id="PRU00335"/>
    </source>
</evidence>
<dbReference type="InterPro" id="IPR049445">
    <property type="entry name" value="TetR_SbtR-like_C"/>
</dbReference>
<dbReference type="InterPro" id="IPR009057">
    <property type="entry name" value="Homeodomain-like_sf"/>
</dbReference>
<dbReference type="InterPro" id="IPR050109">
    <property type="entry name" value="HTH-type_TetR-like_transc_reg"/>
</dbReference>
<gene>
    <name evidence="6" type="ORF">GKO32_35955</name>
</gene>
<dbReference type="PRINTS" id="PR00455">
    <property type="entry name" value="HTHTETR"/>
</dbReference>
<dbReference type="PANTHER" id="PTHR30055:SF234">
    <property type="entry name" value="HTH-TYPE TRANSCRIPTIONAL REGULATOR BETI"/>
    <property type="match status" value="1"/>
</dbReference>
<sequence>MTADVEVRLRADARRNRDQIIAAAKVMFTEDGPEVPMEEIARRAGVGVGTLYRRFPDREALIRAVAQSNFADVLADAKAAETEEPTAWDAFVRLVGRSLALRLTLQFPLWSLGMWEAMRDDLEITRFRDEILAILDRIVVSAQQEGALRPDVGSGDVAVLVSLLLRRMPVPTDRVAMMTDRILALLFDGLRAQPGGLPGQPITPSDLGKD</sequence>
<dbReference type="Gene3D" id="1.10.357.10">
    <property type="entry name" value="Tetracycline Repressor, domain 2"/>
    <property type="match status" value="1"/>
</dbReference>
<keyword evidence="2 4" id="KW-0238">DNA-binding</keyword>
<evidence type="ECO:0000259" key="5">
    <source>
        <dbReference type="PROSITE" id="PS50977"/>
    </source>
</evidence>
<evidence type="ECO:0000256" key="1">
    <source>
        <dbReference type="ARBA" id="ARBA00023015"/>
    </source>
</evidence>
<dbReference type="OrthoDB" id="3192968at2"/>
<dbReference type="Pfam" id="PF21597">
    <property type="entry name" value="TetR_C_43"/>
    <property type="match status" value="1"/>
</dbReference>
<dbReference type="AlphaFoldDB" id="A0A6N7ZCD8"/>
<keyword evidence="7" id="KW-1185">Reference proteome</keyword>
<protein>
    <submittedName>
        <fullName evidence="6">TetR family transcriptional regulator</fullName>
    </submittedName>
</protein>
<keyword evidence="1" id="KW-0805">Transcription regulation</keyword>
<proteinExistence type="predicted"/>
<comment type="caution">
    <text evidence="6">The sequence shown here is derived from an EMBL/GenBank/DDBJ whole genome shotgun (WGS) entry which is preliminary data.</text>
</comment>
<dbReference type="InterPro" id="IPR036271">
    <property type="entry name" value="Tet_transcr_reg_TetR-rel_C_sf"/>
</dbReference>
<evidence type="ECO:0000256" key="3">
    <source>
        <dbReference type="ARBA" id="ARBA00023163"/>
    </source>
</evidence>
<evidence type="ECO:0000313" key="6">
    <source>
        <dbReference type="EMBL" id="MTD59339.1"/>
    </source>
</evidence>
<organism evidence="6 7">
    <name type="scientific">Amycolatopsis pithecellobii</name>
    <dbReference type="NCBI Taxonomy" id="664692"/>
    <lineage>
        <taxon>Bacteria</taxon>
        <taxon>Bacillati</taxon>
        <taxon>Actinomycetota</taxon>
        <taxon>Actinomycetes</taxon>
        <taxon>Pseudonocardiales</taxon>
        <taxon>Pseudonocardiaceae</taxon>
        <taxon>Amycolatopsis</taxon>
    </lineage>
</organism>
<dbReference type="PANTHER" id="PTHR30055">
    <property type="entry name" value="HTH-TYPE TRANSCRIPTIONAL REGULATOR RUTR"/>
    <property type="match status" value="1"/>
</dbReference>
<feature type="domain" description="HTH tetR-type" evidence="5">
    <location>
        <begin position="14"/>
        <end position="73"/>
    </location>
</feature>
<dbReference type="Proteomes" id="UP000440096">
    <property type="component" value="Unassembled WGS sequence"/>
</dbReference>